<feature type="compositionally biased region" description="Low complexity" evidence="1">
    <location>
        <begin position="94"/>
        <end position="110"/>
    </location>
</feature>
<evidence type="ECO:0000313" key="3">
    <source>
        <dbReference type="Proteomes" id="UP000015105"/>
    </source>
</evidence>
<protein>
    <submittedName>
        <fullName evidence="2">Uncharacterized protein</fullName>
    </submittedName>
</protein>
<evidence type="ECO:0000256" key="1">
    <source>
        <dbReference type="SAM" id="MobiDB-lite"/>
    </source>
</evidence>
<feature type="compositionally biased region" description="Basic and acidic residues" evidence="1">
    <location>
        <begin position="80"/>
        <end position="93"/>
    </location>
</feature>
<sequence length="141" mass="15261">MRLGPAVQAPPPPATAPRSRRLHLQPRRSSSPTSRSSSWPVHAQVEALPQAVAGLGSCQVHLLNLTASASASSGKSSSWRRPDEAPAPHHGDVQMRLQLLPLGLQLLMPPSSRPRRRRSGSASAPPSRLSTKQIERRRTEI</sequence>
<proteinExistence type="predicted"/>
<organism evidence="2 3">
    <name type="scientific">Aegilops tauschii subsp. strangulata</name>
    <name type="common">Goatgrass</name>
    <dbReference type="NCBI Taxonomy" id="200361"/>
    <lineage>
        <taxon>Eukaryota</taxon>
        <taxon>Viridiplantae</taxon>
        <taxon>Streptophyta</taxon>
        <taxon>Embryophyta</taxon>
        <taxon>Tracheophyta</taxon>
        <taxon>Spermatophyta</taxon>
        <taxon>Magnoliopsida</taxon>
        <taxon>Liliopsida</taxon>
        <taxon>Poales</taxon>
        <taxon>Poaceae</taxon>
        <taxon>BOP clade</taxon>
        <taxon>Pooideae</taxon>
        <taxon>Triticodae</taxon>
        <taxon>Triticeae</taxon>
        <taxon>Triticinae</taxon>
        <taxon>Aegilops</taxon>
    </lineage>
</organism>
<accession>A0A453GGJ3</accession>
<feature type="region of interest" description="Disordered" evidence="1">
    <location>
        <begin position="1"/>
        <end position="41"/>
    </location>
</feature>
<dbReference type="EnsemblPlants" id="AET3Gv21009900.4">
    <property type="protein sequence ID" value="AET3Gv21009900.4"/>
    <property type="gene ID" value="AET3Gv21009900"/>
</dbReference>
<evidence type="ECO:0000313" key="2">
    <source>
        <dbReference type="EnsemblPlants" id="AET3Gv21009900.4"/>
    </source>
</evidence>
<feature type="region of interest" description="Disordered" evidence="1">
    <location>
        <begin position="69"/>
        <end position="141"/>
    </location>
</feature>
<keyword evidence="3" id="KW-1185">Reference proteome</keyword>
<reference evidence="3" key="1">
    <citation type="journal article" date="2014" name="Science">
        <title>Ancient hybridizations among the ancestral genomes of bread wheat.</title>
        <authorList>
            <consortium name="International Wheat Genome Sequencing Consortium,"/>
            <person name="Marcussen T."/>
            <person name="Sandve S.R."/>
            <person name="Heier L."/>
            <person name="Spannagl M."/>
            <person name="Pfeifer M."/>
            <person name="Jakobsen K.S."/>
            <person name="Wulff B.B."/>
            <person name="Steuernagel B."/>
            <person name="Mayer K.F."/>
            <person name="Olsen O.A."/>
        </authorList>
    </citation>
    <scope>NUCLEOTIDE SEQUENCE [LARGE SCALE GENOMIC DNA]</scope>
    <source>
        <strain evidence="3">cv. AL8/78</strain>
    </source>
</reference>
<dbReference type="AlphaFoldDB" id="A0A453GGJ3"/>
<name>A0A453GGJ3_AEGTS</name>
<feature type="compositionally biased region" description="Low complexity" evidence="1">
    <location>
        <begin position="27"/>
        <end position="40"/>
    </location>
</feature>
<dbReference type="Proteomes" id="UP000015105">
    <property type="component" value="Chromosome 3D"/>
</dbReference>
<reference evidence="3" key="2">
    <citation type="journal article" date="2017" name="Nat. Plants">
        <title>The Aegilops tauschii genome reveals multiple impacts of transposons.</title>
        <authorList>
            <person name="Zhao G."/>
            <person name="Zou C."/>
            <person name="Li K."/>
            <person name="Wang K."/>
            <person name="Li T."/>
            <person name="Gao L."/>
            <person name="Zhang X."/>
            <person name="Wang H."/>
            <person name="Yang Z."/>
            <person name="Liu X."/>
            <person name="Jiang W."/>
            <person name="Mao L."/>
            <person name="Kong X."/>
            <person name="Jiao Y."/>
            <person name="Jia J."/>
        </authorList>
    </citation>
    <scope>NUCLEOTIDE SEQUENCE [LARGE SCALE GENOMIC DNA]</scope>
    <source>
        <strain evidence="3">cv. AL8/78</strain>
    </source>
</reference>
<reference evidence="2" key="3">
    <citation type="journal article" date="2017" name="Nature">
        <title>Genome sequence of the progenitor of the wheat D genome Aegilops tauschii.</title>
        <authorList>
            <person name="Luo M.C."/>
            <person name="Gu Y.Q."/>
            <person name="Puiu D."/>
            <person name="Wang H."/>
            <person name="Twardziok S.O."/>
            <person name="Deal K.R."/>
            <person name="Huo N."/>
            <person name="Zhu T."/>
            <person name="Wang L."/>
            <person name="Wang Y."/>
            <person name="McGuire P.E."/>
            <person name="Liu S."/>
            <person name="Long H."/>
            <person name="Ramasamy R.K."/>
            <person name="Rodriguez J.C."/>
            <person name="Van S.L."/>
            <person name="Yuan L."/>
            <person name="Wang Z."/>
            <person name="Xia Z."/>
            <person name="Xiao L."/>
            <person name="Anderson O.D."/>
            <person name="Ouyang S."/>
            <person name="Liang Y."/>
            <person name="Zimin A.V."/>
            <person name="Pertea G."/>
            <person name="Qi P."/>
            <person name="Bennetzen J.L."/>
            <person name="Dai X."/>
            <person name="Dawson M.W."/>
            <person name="Muller H.G."/>
            <person name="Kugler K."/>
            <person name="Rivarola-Duarte L."/>
            <person name="Spannagl M."/>
            <person name="Mayer K.F.X."/>
            <person name="Lu F.H."/>
            <person name="Bevan M.W."/>
            <person name="Leroy P."/>
            <person name="Li P."/>
            <person name="You F.M."/>
            <person name="Sun Q."/>
            <person name="Liu Z."/>
            <person name="Lyons E."/>
            <person name="Wicker T."/>
            <person name="Salzberg S.L."/>
            <person name="Devos K.M."/>
            <person name="Dvorak J."/>
        </authorList>
    </citation>
    <scope>NUCLEOTIDE SEQUENCE [LARGE SCALE GENOMIC DNA]</scope>
    <source>
        <strain evidence="2">cv. AL8/78</strain>
    </source>
</reference>
<reference evidence="2" key="4">
    <citation type="submission" date="2019-03" db="UniProtKB">
        <authorList>
            <consortium name="EnsemblPlants"/>
        </authorList>
    </citation>
    <scope>IDENTIFICATION</scope>
</reference>
<dbReference type="Gramene" id="AET3Gv21009900.4">
    <property type="protein sequence ID" value="AET3Gv21009900.4"/>
    <property type="gene ID" value="AET3Gv21009900"/>
</dbReference>
<reference evidence="2" key="5">
    <citation type="journal article" date="2021" name="G3 (Bethesda)">
        <title>Aegilops tauschii genome assembly Aet v5.0 features greater sequence contiguity and improved annotation.</title>
        <authorList>
            <person name="Wang L."/>
            <person name="Zhu T."/>
            <person name="Rodriguez J.C."/>
            <person name="Deal K.R."/>
            <person name="Dubcovsky J."/>
            <person name="McGuire P.E."/>
            <person name="Lux T."/>
            <person name="Spannagl M."/>
            <person name="Mayer K.F.X."/>
            <person name="Baldrich P."/>
            <person name="Meyers B.C."/>
            <person name="Huo N."/>
            <person name="Gu Y.Q."/>
            <person name="Zhou H."/>
            <person name="Devos K.M."/>
            <person name="Bennetzen J.L."/>
            <person name="Unver T."/>
            <person name="Budak H."/>
            <person name="Gulick P.J."/>
            <person name="Galiba G."/>
            <person name="Kalapos B."/>
            <person name="Nelson D.R."/>
            <person name="Li P."/>
            <person name="You F.M."/>
            <person name="Luo M.C."/>
            <person name="Dvorak J."/>
        </authorList>
    </citation>
    <scope>NUCLEOTIDE SEQUENCE [LARGE SCALE GENOMIC DNA]</scope>
    <source>
        <strain evidence="2">cv. AL8/78</strain>
    </source>
</reference>